<evidence type="ECO:0000313" key="2">
    <source>
        <dbReference type="WBParaSite" id="TCNE_0000408601-mRNA-1"/>
    </source>
</evidence>
<evidence type="ECO:0000313" key="1">
    <source>
        <dbReference type="Proteomes" id="UP000050794"/>
    </source>
</evidence>
<proteinExistence type="predicted"/>
<organism evidence="1 2">
    <name type="scientific">Toxocara canis</name>
    <name type="common">Canine roundworm</name>
    <dbReference type="NCBI Taxonomy" id="6265"/>
    <lineage>
        <taxon>Eukaryota</taxon>
        <taxon>Metazoa</taxon>
        <taxon>Ecdysozoa</taxon>
        <taxon>Nematoda</taxon>
        <taxon>Chromadorea</taxon>
        <taxon>Rhabditida</taxon>
        <taxon>Spirurina</taxon>
        <taxon>Ascaridomorpha</taxon>
        <taxon>Ascaridoidea</taxon>
        <taxon>Toxocaridae</taxon>
        <taxon>Toxocara</taxon>
    </lineage>
</organism>
<protein>
    <submittedName>
        <fullName evidence="2">DUF4283 domain-containing protein</fullName>
    </submittedName>
</protein>
<accession>A0A183U6G6</accession>
<sequence>LARLAEGENMEDDPRMYGMLNASGWCILSQGAFGKLCRMLTIVQWTILSGRGTFRALRHVGCKVLDVASPLWCVRFFELLWLQDGRVRLSIVVDGATRVWTRREVHLGVNVDHLSDPS</sequence>
<keyword evidence="1" id="KW-1185">Reference proteome</keyword>
<reference evidence="2" key="1">
    <citation type="submission" date="2016-06" db="UniProtKB">
        <authorList>
            <consortium name="WormBaseParasite"/>
        </authorList>
    </citation>
    <scope>IDENTIFICATION</scope>
</reference>
<dbReference type="AlphaFoldDB" id="A0A183U6G6"/>
<name>A0A183U6G6_TOXCA</name>
<dbReference type="WBParaSite" id="TCNE_0000408601-mRNA-1">
    <property type="protein sequence ID" value="TCNE_0000408601-mRNA-1"/>
    <property type="gene ID" value="TCNE_0000408601"/>
</dbReference>
<dbReference type="Proteomes" id="UP000050794">
    <property type="component" value="Unassembled WGS sequence"/>
</dbReference>